<dbReference type="InterPro" id="IPR017853">
    <property type="entry name" value="GH"/>
</dbReference>
<dbReference type="PROSITE" id="PS00018">
    <property type="entry name" value="EF_HAND_1"/>
    <property type="match status" value="8"/>
</dbReference>
<dbReference type="PANTHER" id="PTHR34524:SF6">
    <property type="entry name" value="CALCYPHOSINE LIKE"/>
    <property type="match status" value="1"/>
</dbReference>
<accession>A0A3R6VIL6</accession>
<name>A0A3R6VIL6_9STRA</name>
<dbReference type="Gene3D" id="2.80.10.50">
    <property type="match status" value="1"/>
</dbReference>
<feature type="domain" description="EF-hand" evidence="5">
    <location>
        <begin position="642"/>
        <end position="677"/>
    </location>
</feature>
<dbReference type="InterPro" id="IPR035992">
    <property type="entry name" value="Ricin_B-like_lectins"/>
</dbReference>
<dbReference type="Gene3D" id="3.20.20.80">
    <property type="entry name" value="Glycosidases"/>
    <property type="match status" value="1"/>
</dbReference>
<comment type="caution">
    <text evidence="6">The sequence shown here is derived from an EMBL/GenBank/DDBJ whole genome shotgun (WGS) entry which is preliminary data.</text>
</comment>
<gene>
    <name evidence="6" type="ORF">DYB32_007036</name>
</gene>
<dbReference type="Gene3D" id="1.10.238.10">
    <property type="entry name" value="EF-hand"/>
    <property type="match status" value="7"/>
</dbReference>
<feature type="domain" description="EF-hand" evidence="5">
    <location>
        <begin position="1203"/>
        <end position="1233"/>
    </location>
</feature>
<keyword evidence="7" id="KW-1185">Reference proteome</keyword>
<dbReference type="CDD" id="cd00051">
    <property type="entry name" value="EFh"/>
    <property type="match status" value="4"/>
</dbReference>
<dbReference type="InterPro" id="IPR000772">
    <property type="entry name" value="Ricin_B_lectin"/>
</dbReference>
<dbReference type="InterPro" id="IPR002048">
    <property type="entry name" value="EF_hand_dom"/>
</dbReference>
<proteinExistence type="predicted"/>
<dbReference type="Pfam" id="PF00652">
    <property type="entry name" value="Ricin_B_lectin"/>
    <property type="match status" value="1"/>
</dbReference>
<dbReference type="EMBL" id="QUSY01000836">
    <property type="protein sequence ID" value="RHY27117.1"/>
    <property type="molecule type" value="Genomic_DNA"/>
</dbReference>
<feature type="domain" description="EF-hand" evidence="5">
    <location>
        <begin position="1236"/>
        <end position="1267"/>
    </location>
</feature>
<dbReference type="SUPFAM" id="SSF47473">
    <property type="entry name" value="EF-hand"/>
    <property type="match status" value="3"/>
</dbReference>
<feature type="signal peptide" evidence="4">
    <location>
        <begin position="1"/>
        <end position="20"/>
    </location>
</feature>
<sequence length="1681" mass="186155">MGRLLNLVILVASYLQIGTAVLSELGIGYHVGDAAKIEHDFRAIRQHFGGVRTFLTQVNPQVNIIDVAATVGLKIATGIPVDKSRFTLDLEAVVAGAKRHPNAVQAVYIGNEDLLHGYNPGRLIELIRRVKRRLMDAGLPSIAVGTVQTDGSFLEHPQVATVCDVLGVNIHPFFSNGQPMANFNARWRVVKAKLPPSKLRITEVGWPTAGGRSPSGQEANEATSVAFFQDFSKWQKEEQTEMPFWFMYQDVPSKGGFETYFGLAREDGSWKVDWDVLATDPSQRLQAAMAIEAANGCKLATAKGQVTCGPADVEPTIFTWDLATIGLRTSANQCLAASTAAKTVRLEHCDGNSTDQKWIVLRRGSRFIHVDDGMCMDISLPEGQPTLAMCDGDRHTQKIRMGKLEGRRQDVATAAFRRMDGRQRGYVAVDEILRNHDAGMHPDLMFGNQTTPIQVHSTFVKSFTALVPPTSLVNLAQWLEYCQCLSGATEKDDYFDLIFARVWHVSVSSSLNDPPDPIKVSNNQVLTPRSSLTLLDDLSQKNLLATALDFSSESFSSMPSPDMTVAAPSVSSAPLQMDLNYTTTTTRKSSRNATLNSTQTAACMTHMYPDKGGLLPKSKDIGVGTKMILSRLRAALKCRGAAGMVGLSRKFRIIDDDNNGFLNLVEFKNAMRECDVDCSDADLRQLFDSFDKDDSQAIDFKEFLNGVREPMNDRRLALVRLAFQKRTADAIFREFLETFDVDVKDGKVTPAEWEHYYDNISAVIDHDDYFELMLRNTWHLSGGQECGASSFESTRDRVVVEPESPAIVFTTPKRYGNASAGLASCLQVDLPQARQALSNQPGQPLLADMQHPKELRRIVKRLKTTLKARGGRGYTGLVRGFRLMDSNGSGTLDLNEFRAAMDRLQLHMSANDLLVLFDYFDVNGNGSVDVAEFVNGVRDPMNERRLLFVHMAFDLLDTDHNHVLTVEDVVTKYDARKHPDVLAGRKTDREIYTEFLDTFEWSSKVHDGQVTLTEWTEYYANISASIDDDDYFELMMRNAWHMSGGEGWTANSTNRRVLVNESQVAEIQNDLGVLRYEQIQAQLGKQGFHTVPSNTKVSFYEVLDHSVRTTPVNVKRPGRLRNNSSDGTATCLTMAPAASSTAIKPGKRLGGGGYLATGVAASTYSSNASIPPNQQTFATVGVQPILTRLRAYLKSSQHGFIGLSRAFKRMDSDANGHLSMSEFKQAMAGFGLEDVDARILFNYFDVDHNGTLEIQEFVTGLRGPMNARRLGFVREAFARMDKDGNGVLEPSDIVEAYDASKHPEVIAGRKTPDQVFREFLDTFDVDGHHDAKVTPDMWEHYYANVSASIDDDDYFELMMRNAWHITGGKGWCANSTNRRVLVNESHVVEVENDLGVQASEVPERLERQIKSYMNQPGTIKTLNSVNVTACLNYMADLPKSAQPPARQTEAKVVPLQAMQRAADAAVRRPSNSCGVVTTSNSSVAQMDGLWGALRQVLRSKGLATIVQVRRSIVQYGKTIGTAQVQAALAESAQVKLPTDIIQKLVDDVRQRCPLRGEDVSSARASTSGFWKCLAMPKDDQLIKMAKRVFAHLQVEAKGDCTPLVLAKAYDAPSHPSVLLGLVQAEDVFKDFARCFDVDSSGCITYDSMYAYCSDLYLSVGELRHCLQMLRDVFHVDIPTTS</sequence>
<dbReference type="PANTHER" id="PTHR34524">
    <property type="entry name" value="CALCYPHOSIN"/>
    <property type="match status" value="1"/>
</dbReference>
<feature type="domain" description="EF-hand" evidence="5">
    <location>
        <begin position="872"/>
        <end position="907"/>
    </location>
</feature>
<dbReference type="Pfam" id="PF13499">
    <property type="entry name" value="EF-hand_7"/>
    <property type="match status" value="3"/>
</dbReference>
<organism evidence="6 7">
    <name type="scientific">Aphanomyces invadans</name>
    <dbReference type="NCBI Taxonomy" id="157072"/>
    <lineage>
        <taxon>Eukaryota</taxon>
        <taxon>Sar</taxon>
        <taxon>Stramenopiles</taxon>
        <taxon>Oomycota</taxon>
        <taxon>Saprolegniomycetes</taxon>
        <taxon>Saprolegniales</taxon>
        <taxon>Verrucalvaceae</taxon>
        <taxon>Aphanomyces</taxon>
    </lineage>
</organism>
<dbReference type="SUPFAM" id="SSF51445">
    <property type="entry name" value="(Trans)glycosidases"/>
    <property type="match status" value="1"/>
</dbReference>
<feature type="chain" id="PRO_5018670275" description="EF-hand domain-containing protein" evidence="4">
    <location>
        <begin position="21"/>
        <end position="1681"/>
    </location>
</feature>
<dbReference type="Proteomes" id="UP000285060">
    <property type="component" value="Unassembled WGS sequence"/>
</dbReference>
<dbReference type="PROSITE" id="PS50231">
    <property type="entry name" value="RICIN_B_LECTIN"/>
    <property type="match status" value="1"/>
</dbReference>
<dbReference type="VEuPathDB" id="FungiDB:H310_14266"/>
<dbReference type="SMART" id="SM00054">
    <property type="entry name" value="EFh"/>
    <property type="match status" value="10"/>
</dbReference>
<evidence type="ECO:0000256" key="1">
    <source>
        <dbReference type="ARBA" id="ARBA00022723"/>
    </source>
</evidence>
<protein>
    <recommendedName>
        <fullName evidence="5">EF-hand domain-containing protein</fullName>
    </recommendedName>
</protein>
<evidence type="ECO:0000256" key="3">
    <source>
        <dbReference type="ARBA" id="ARBA00022837"/>
    </source>
</evidence>
<dbReference type="SUPFAM" id="SSF50370">
    <property type="entry name" value="Ricin B-like lectins"/>
    <property type="match status" value="1"/>
</dbReference>
<dbReference type="InterPro" id="IPR051581">
    <property type="entry name" value="Ca-bind"/>
</dbReference>
<dbReference type="InterPro" id="IPR018247">
    <property type="entry name" value="EF_Hand_1_Ca_BS"/>
</dbReference>
<evidence type="ECO:0000313" key="6">
    <source>
        <dbReference type="EMBL" id="RHY27117.1"/>
    </source>
</evidence>
<keyword evidence="1" id="KW-0479">Metal-binding</keyword>
<dbReference type="InterPro" id="IPR011992">
    <property type="entry name" value="EF-hand-dom_pair"/>
</dbReference>
<feature type="domain" description="EF-hand" evidence="5">
    <location>
        <begin position="678"/>
        <end position="713"/>
    </location>
</feature>
<keyword evidence="3" id="KW-0106">Calcium</keyword>
<evidence type="ECO:0000256" key="2">
    <source>
        <dbReference type="ARBA" id="ARBA00022737"/>
    </source>
</evidence>
<dbReference type="GO" id="GO:0005509">
    <property type="term" value="F:calcium ion binding"/>
    <property type="evidence" value="ECO:0007669"/>
    <property type="project" value="InterPro"/>
</dbReference>
<evidence type="ECO:0000259" key="5">
    <source>
        <dbReference type="PROSITE" id="PS50222"/>
    </source>
</evidence>
<dbReference type="PROSITE" id="PS50222">
    <property type="entry name" value="EF_HAND_2"/>
    <property type="match status" value="8"/>
</dbReference>
<evidence type="ECO:0000256" key="4">
    <source>
        <dbReference type="SAM" id="SignalP"/>
    </source>
</evidence>
<keyword evidence="4" id="KW-0732">Signal</keyword>
<feature type="domain" description="EF-hand" evidence="5">
    <location>
        <begin position="1268"/>
        <end position="1303"/>
    </location>
</feature>
<feature type="domain" description="EF-hand" evidence="5">
    <location>
        <begin position="908"/>
        <end position="943"/>
    </location>
</feature>
<keyword evidence="2" id="KW-0677">Repeat</keyword>
<dbReference type="VEuPathDB" id="FungiDB:H310_07394"/>
<evidence type="ECO:0000313" key="7">
    <source>
        <dbReference type="Proteomes" id="UP000285060"/>
    </source>
</evidence>
<reference evidence="6 7" key="1">
    <citation type="submission" date="2018-08" db="EMBL/GenBank/DDBJ databases">
        <title>Aphanomyces genome sequencing and annotation.</title>
        <authorList>
            <person name="Minardi D."/>
            <person name="Oidtmann B."/>
            <person name="Van Der Giezen M."/>
            <person name="Studholme D.J."/>
        </authorList>
    </citation>
    <scope>NUCLEOTIDE SEQUENCE [LARGE SCALE GENOMIC DNA]</scope>
    <source>
        <strain evidence="6 7">NJM0002</strain>
    </source>
</reference>
<feature type="domain" description="EF-hand" evidence="5">
    <location>
        <begin position="1623"/>
        <end position="1658"/>
    </location>
</feature>